<evidence type="ECO:0000256" key="1">
    <source>
        <dbReference type="ARBA" id="ARBA00004141"/>
    </source>
</evidence>
<organism evidence="3 4">
    <name type="scientific">Reticulomyxa filosa</name>
    <dbReference type="NCBI Taxonomy" id="46433"/>
    <lineage>
        <taxon>Eukaryota</taxon>
        <taxon>Sar</taxon>
        <taxon>Rhizaria</taxon>
        <taxon>Retaria</taxon>
        <taxon>Foraminifera</taxon>
        <taxon>Monothalamids</taxon>
        <taxon>Reticulomyxidae</taxon>
        <taxon>Reticulomyxa</taxon>
    </lineage>
</organism>
<keyword evidence="2" id="KW-0472">Membrane</keyword>
<feature type="transmembrane region" description="Helical" evidence="2">
    <location>
        <begin position="390"/>
        <end position="411"/>
    </location>
</feature>
<dbReference type="PANTHER" id="PTHR18945">
    <property type="entry name" value="NEUROTRANSMITTER GATED ION CHANNEL"/>
    <property type="match status" value="1"/>
</dbReference>
<dbReference type="InterPro" id="IPR036719">
    <property type="entry name" value="Neuro-gated_channel_TM_sf"/>
</dbReference>
<feature type="transmembrane region" description="Helical" evidence="2">
    <location>
        <begin position="363"/>
        <end position="384"/>
    </location>
</feature>
<feature type="transmembrane region" description="Helical" evidence="2">
    <location>
        <begin position="323"/>
        <end position="342"/>
    </location>
</feature>
<protein>
    <submittedName>
        <fullName evidence="3">Nicotinic acetylcholine receptor alpha 9b subunit</fullName>
    </submittedName>
</protein>
<reference evidence="3 4" key="1">
    <citation type="journal article" date="2013" name="Curr. Biol.">
        <title>The Genome of the Foraminiferan Reticulomyxa filosa.</title>
        <authorList>
            <person name="Glockner G."/>
            <person name="Hulsmann N."/>
            <person name="Schleicher M."/>
            <person name="Noegel A.A."/>
            <person name="Eichinger L."/>
            <person name="Gallinger C."/>
            <person name="Pawlowski J."/>
            <person name="Sierra R."/>
            <person name="Euteneuer U."/>
            <person name="Pillet L."/>
            <person name="Moustafa A."/>
            <person name="Platzer M."/>
            <person name="Groth M."/>
            <person name="Szafranski K."/>
            <person name="Schliwa M."/>
        </authorList>
    </citation>
    <scope>NUCLEOTIDE SEQUENCE [LARGE SCALE GENOMIC DNA]</scope>
</reference>
<dbReference type="GO" id="GO:0005230">
    <property type="term" value="F:extracellular ligand-gated monoatomic ion channel activity"/>
    <property type="evidence" value="ECO:0007669"/>
    <property type="project" value="InterPro"/>
</dbReference>
<keyword evidence="4" id="KW-1185">Reference proteome</keyword>
<dbReference type="OrthoDB" id="203862at2759"/>
<comment type="subcellular location">
    <subcellularLocation>
        <location evidence="1">Membrane</location>
        <topology evidence="1">Multi-pass membrane protein</topology>
    </subcellularLocation>
</comment>
<evidence type="ECO:0000313" key="3">
    <source>
        <dbReference type="EMBL" id="ETO09753.1"/>
    </source>
</evidence>
<dbReference type="InterPro" id="IPR036734">
    <property type="entry name" value="Neur_chan_lig-bd_sf"/>
</dbReference>
<dbReference type="InterPro" id="IPR038050">
    <property type="entry name" value="Neuro_actylchol_rec"/>
</dbReference>
<gene>
    <name evidence="3" type="ORF">RFI_27622</name>
</gene>
<dbReference type="GO" id="GO:0016020">
    <property type="term" value="C:membrane"/>
    <property type="evidence" value="ECO:0007669"/>
    <property type="project" value="UniProtKB-SubCell"/>
</dbReference>
<sequence>MTEEDNGIAEATDVLLYSLLDKDQKIPSKCLATSDFDNDDSVRTYKLTIGDVEKWRIKTCTGAIEELWFSKPGSIRKVFISFKVKRVSEIDNIRETYRMRFHIYCNWLATKHEYLSHCIARKAAENGDTEQLYPRLEFRNAIEEQLCTWQEFPELGRFRMQTFSDFAKNKTDKIAEDQFDCSHARFIRAKLECEMTFAEELELQAFPFDCQDLSCIIYERTIGDTRCVFLPELRSPNFGSIDLRYSVIDQWDLETAMLEIGGVDCTHTDCDITHTIIVLRLKIKRRWKVFFWNIQFLVACICGLALTAFSLVGPDNLGNRLNLVITLILTAVTFTFAVLEKLPNVAYLTYMKTKQIMNGQDKYILISYGYLVALMVESTVVNSMNDKIDIYFFYVFLSFLIIYHIAFLWYAKQLRSQEEQKLLLNSEEVEHGINHLRPSLYFDYTEREQVQAKRTKHVYTLSIGKGKNGRLLAFNGRMVIPNGMNNDLKNQVKHNQEKLERLHKARSMYWLNTAAEQKEQKQATKSLQMLFSNKTSPFIQKKTNQIAQECTFQHECVKNVQNMNYRQRASARRRKRGVEEAKSTYLYLKGSKNVIRLYKLFILNILGNSINFFFFCPLELLR</sequence>
<dbReference type="EMBL" id="ASPP01023920">
    <property type="protein sequence ID" value="ETO09753.1"/>
    <property type="molecule type" value="Genomic_DNA"/>
</dbReference>
<dbReference type="InterPro" id="IPR006201">
    <property type="entry name" value="Neur_channel"/>
</dbReference>
<evidence type="ECO:0000313" key="4">
    <source>
        <dbReference type="Proteomes" id="UP000023152"/>
    </source>
</evidence>
<evidence type="ECO:0000256" key="2">
    <source>
        <dbReference type="SAM" id="Phobius"/>
    </source>
</evidence>
<comment type="caution">
    <text evidence="3">The sequence shown here is derived from an EMBL/GenBank/DDBJ whole genome shotgun (WGS) entry which is preliminary data.</text>
</comment>
<dbReference type="Gene3D" id="1.20.58.390">
    <property type="entry name" value="Neurotransmitter-gated ion-channel transmembrane domain"/>
    <property type="match status" value="1"/>
</dbReference>
<dbReference type="SUPFAM" id="SSF90112">
    <property type="entry name" value="Neurotransmitter-gated ion-channel transmembrane pore"/>
    <property type="match status" value="1"/>
</dbReference>
<feature type="transmembrane region" description="Helical" evidence="2">
    <location>
        <begin position="597"/>
        <end position="615"/>
    </location>
</feature>
<dbReference type="AlphaFoldDB" id="X6M6Y0"/>
<dbReference type="GO" id="GO:0004888">
    <property type="term" value="F:transmembrane signaling receptor activity"/>
    <property type="evidence" value="ECO:0007669"/>
    <property type="project" value="InterPro"/>
</dbReference>
<keyword evidence="2" id="KW-1133">Transmembrane helix</keyword>
<name>X6M6Y0_RETFI</name>
<dbReference type="Gene3D" id="2.70.170.10">
    <property type="entry name" value="Neurotransmitter-gated ion-channel ligand-binding domain"/>
    <property type="match status" value="1"/>
</dbReference>
<keyword evidence="3" id="KW-0675">Receptor</keyword>
<proteinExistence type="predicted"/>
<dbReference type="Proteomes" id="UP000023152">
    <property type="component" value="Unassembled WGS sequence"/>
</dbReference>
<accession>X6M6Y0</accession>
<keyword evidence="2" id="KW-0812">Transmembrane</keyword>
<feature type="transmembrane region" description="Helical" evidence="2">
    <location>
        <begin position="289"/>
        <end position="311"/>
    </location>
</feature>